<organism evidence="2 3">
    <name type="scientific">Spinacia oleracea</name>
    <name type="common">Spinach</name>
    <dbReference type="NCBI Taxonomy" id="3562"/>
    <lineage>
        <taxon>Eukaryota</taxon>
        <taxon>Viridiplantae</taxon>
        <taxon>Streptophyta</taxon>
        <taxon>Embryophyta</taxon>
        <taxon>Tracheophyta</taxon>
        <taxon>Spermatophyta</taxon>
        <taxon>Magnoliopsida</taxon>
        <taxon>eudicotyledons</taxon>
        <taxon>Gunneridae</taxon>
        <taxon>Pentapetalae</taxon>
        <taxon>Caryophyllales</taxon>
        <taxon>Chenopodiaceae</taxon>
        <taxon>Chenopodioideae</taxon>
        <taxon>Anserineae</taxon>
        <taxon>Spinacia</taxon>
    </lineage>
</organism>
<feature type="transmembrane region" description="Helical" evidence="1">
    <location>
        <begin position="209"/>
        <end position="233"/>
    </location>
</feature>
<reference evidence="2" key="1">
    <citation type="journal article" date="2021" name="Nat. Commun.">
        <title>Genomic analyses provide insights into spinach domestication and the genetic basis of agronomic traits.</title>
        <authorList>
            <person name="Cai X."/>
            <person name="Sun X."/>
            <person name="Xu C."/>
            <person name="Sun H."/>
            <person name="Wang X."/>
            <person name="Ge C."/>
            <person name="Zhang Z."/>
            <person name="Wang Q."/>
            <person name="Fei Z."/>
            <person name="Jiao C."/>
            <person name="Wang Q."/>
        </authorList>
    </citation>
    <scope>NUCLEOTIDE SEQUENCE [LARGE SCALE GENOMIC DNA]</scope>
    <source>
        <strain evidence="2">cv. Varoflay</strain>
    </source>
</reference>
<dbReference type="AlphaFoldDB" id="A0A9R0HSB5"/>
<evidence type="ECO:0000256" key="1">
    <source>
        <dbReference type="SAM" id="Phobius"/>
    </source>
</evidence>
<keyword evidence="2" id="KW-1185">Reference proteome</keyword>
<keyword evidence="1" id="KW-0472">Membrane</keyword>
<name>A0A9R0HSB5_SPIOL</name>
<feature type="transmembrane region" description="Helical" evidence="1">
    <location>
        <begin position="88"/>
        <end position="113"/>
    </location>
</feature>
<sequence>MQKSTVGIDYWMKWQVPVCGLIIVIPAAIAIKLIKNKTINGEEDTQNSVLWVPCWRKLSPKWLLLYRAFAFLTMAYLLFQMLHSYGSYAFYFYTQWTFSLVMVYFAIGTIVSARGCFMSTEKSPTGNVEKDKVLKNGSEGNESAAVLDSGKGESLTKLQNHVKNDETRVGFLGSLMQIIYQTSAGASVLTDLVFWCVLVPTMAGKQFELTLLIGFIHSLNAVFLVIDSLLNAIPFKWFGFLYFILWSTAYTTFQWIIHACGVTWWPYPFLDLSTPWAPLWYFALAVVHVPCYAVYIMLVKGKDSIFSKLFPRAFVRSDQRISQHHKAA</sequence>
<dbReference type="Proteomes" id="UP000813463">
    <property type="component" value="Chromosome 5"/>
</dbReference>
<protein>
    <submittedName>
        <fullName evidence="3">Uncharacterized protein LOC110775688</fullName>
    </submittedName>
</protein>
<feature type="transmembrane region" description="Helical" evidence="1">
    <location>
        <begin position="14"/>
        <end position="34"/>
    </location>
</feature>
<evidence type="ECO:0000313" key="2">
    <source>
        <dbReference type="Proteomes" id="UP000813463"/>
    </source>
</evidence>
<evidence type="ECO:0000313" key="3">
    <source>
        <dbReference type="RefSeq" id="XP_021835994.1"/>
    </source>
</evidence>
<dbReference type="OrthoDB" id="419711at2759"/>
<dbReference type="GeneID" id="110775688"/>
<keyword evidence="1" id="KW-1133">Transmembrane helix</keyword>
<gene>
    <name evidence="3 4" type="primary">LOC110775688</name>
</gene>
<dbReference type="RefSeq" id="XP_021835994.1">
    <property type="nucleotide sequence ID" value="XM_021980302.1"/>
</dbReference>
<dbReference type="RefSeq" id="XP_056684510.1">
    <property type="nucleotide sequence ID" value="XM_056828532.1"/>
</dbReference>
<feature type="transmembrane region" description="Helical" evidence="1">
    <location>
        <begin position="64"/>
        <end position="82"/>
    </location>
</feature>
<proteinExistence type="predicted"/>
<dbReference type="KEGG" id="soe:110775688"/>
<evidence type="ECO:0000313" key="4">
    <source>
        <dbReference type="RefSeq" id="XP_056684510.1"/>
    </source>
</evidence>
<dbReference type="PANTHER" id="PTHR12242">
    <property type="entry name" value="OS02G0130600 PROTEIN-RELATED"/>
    <property type="match status" value="1"/>
</dbReference>
<reference evidence="3" key="2">
    <citation type="submission" date="2025-04" db="UniProtKB">
        <authorList>
            <consortium name="RefSeq"/>
        </authorList>
    </citation>
    <scope>IDENTIFICATION</scope>
    <source>
        <tissue evidence="4">Leaf</tissue>
    </source>
</reference>
<dbReference type="GO" id="GO:0016020">
    <property type="term" value="C:membrane"/>
    <property type="evidence" value="ECO:0000318"/>
    <property type="project" value="GO_Central"/>
</dbReference>
<feature type="transmembrane region" description="Helical" evidence="1">
    <location>
        <begin position="178"/>
        <end position="203"/>
    </location>
</feature>
<feature type="transmembrane region" description="Helical" evidence="1">
    <location>
        <begin position="240"/>
        <end position="267"/>
    </location>
</feature>
<accession>A0A9R0HSB5</accession>
<feature type="transmembrane region" description="Helical" evidence="1">
    <location>
        <begin position="279"/>
        <end position="298"/>
    </location>
</feature>
<dbReference type="PANTHER" id="PTHR12242:SF38">
    <property type="entry name" value="TRANSMEMBRANE PROTEIN"/>
    <property type="match status" value="1"/>
</dbReference>
<keyword evidence="1" id="KW-0812">Transmembrane</keyword>